<gene>
    <name evidence="1" type="ordered locus">VIT_13s0019g02870</name>
</gene>
<keyword evidence="2" id="KW-1185">Reference proteome</keyword>
<organism evidence="1 2">
    <name type="scientific">Vitis vinifera</name>
    <name type="common">Grape</name>
    <dbReference type="NCBI Taxonomy" id="29760"/>
    <lineage>
        <taxon>Eukaryota</taxon>
        <taxon>Viridiplantae</taxon>
        <taxon>Streptophyta</taxon>
        <taxon>Embryophyta</taxon>
        <taxon>Tracheophyta</taxon>
        <taxon>Spermatophyta</taxon>
        <taxon>Magnoliopsida</taxon>
        <taxon>eudicotyledons</taxon>
        <taxon>Gunneridae</taxon>
        <taxon>Pentapetalae</taxon>
        <taxon>rosids</taxon>
        <taxon>Vitales</taxon>
        <taxon>Vitaceae</taxon>
        <taxon>Viteae</taxon>
        <taxon>Vitis</taxon>
    </lineage>
</organism>
<sequence>MGKEDIETLLGFLDGCETQNCKVLVQNLNLVDLGGSKYKNSQYNGLLP</sequence>
<reference evidence="2" key="1">
    <citation type="journal article" date="2007" name="Nature">
        <title>The grapevine genome sequence suggests ancestral hexaploidization in major angiosperm phyla.</title>
        <authorList>
            <consortium name="The French-Italian Public Consortium for Grapevine Genome Characterization."/>
            <person name="Jaillon O."/>
            <person name="Aury J.-M."/>
            <person name="Noel B."/>
            <person name="Policriti A."/>
            <person name="Clepet C."/>
            <person name="Casagrande A."/>
            <person name="Choisne N."/>
            <person name="Aubourg S."/>
            <person name="Vitulo N."/>
            <person name="Jubin C."/>
            <person name="Vezzi A."/>
            <person name="Legeai F."/>
            <person name="Hugueney P."/>
            <person name="Dasilva C."/>
            <person name="Horner D."/>
            <person name="Mica E."/>
            <person name="Jublot D."/>
            <person name="Poulain J."/>
            <person name="Bruyere C."/>
            <person name="Billault A."/>
            <person name="Segurens B."/>
            <person name="Gouyvenoux M."/>
            <person name="Ugarte E."/>
            <person name="Cattonaro F."/>
            <person name="Anthouard V."/>
            <person name="Vico V."/>
            <person name="Del Fabbro C."/>
            <person name="Alaux M."/>
            <person name="Di Gaspero G."/>
            <person name="Dumas V."/>
            <person name="Felice N."/>
            <person name="Paillard S."/>
            <person name="Juman I."/>
            <person name="Moroldo M."/>
            <person name="Scalabrin S."/>
            <person name="Canaguier A."/>
            <person name="Le Clainche I."/>
            <person name="Malacrida G."/>
            <person name="Durand E."/>
            <person name="Pesole G."/>
            <person name="Laucou V."/>
            <person name="Chatelet P."/>
            <person name="Merdinoglu D."/>
            <person name="Delledonne M."/>
            <person name="Pezzotti M."/>
            <person name="Lecharny A."/>
            <person name="Scarpelli C."/>
            <person name="Artiguenave F."/>
            <person name="Pe M.E."/>
            <person name="Valle G."/>
            <person name="Morgante M."/>
            <person name="Caboche M."/>
            <person name="Adam-Blondon A.-F."/>
            <person name="Weissenbach J."/>
            <person name="Quetier F."/>
            <person name="Wincker P."/>
        </authorList>
    </citation>
    <scope>NUCLEOTIDE SEQUENCE [LARGE SCALE GENOMIC DNA]</scope>
    <source>
        <strain evidence="2">cv. Pinot noir / PN40024</strain>
    </source>
</reference>
<name>F6HNQ3_VITVI</name>
<dbReference type="HOGENOM" id="CLU_3161017_0_0_1"/>
<proteinExistence type="predicted"/>
<dbReference type="PaxDb" id="29760-VIT_13s0019g02870.t01"/>
<dbReference type="InParanoid" id="F6HNQ3"/>
<accession>F6HNQ3</accession>
<dbReference type="EMBL" id="FN595998">
    <property type="protein sequence ID" value="CCB56272.1"/>
    <property type="molecule type" value="Genomic_DNA"/>
</dbReference>
<evidence type="ECO:0000313" key="2">
    <source>
        <dbReference type="Proteomes" id="UP000009183"/>
    </source>
</evidence>
<protein>
    <submittedName>
        <fullName evidence="1">Uncharacterized protein</fullName>
    </submittedName>
</protein>
<dbReference type="ExpressionAtlas" id="F6HNQ3">
    <property type="expression patterns" value="baseline"/>
</dbReference>
<dbReference type="Proteomes" id="UP000009183">
    <property type="component" value="Chromosome 13"/>
</dbReference>
<dbReference type="AlphaFoldDB" id="F6HNQ3"/>
<evidence type="ECO:0000313" key="1">
    <source>
        <dbReference type="EMBL" id="CCB56272.1"/>
    </source>
</evidence>